<dbReference type="PANTHER" id="PTHR20854:SF4">
    <property type="entry name" value="INOSITOL-1-MONOPHOSPHATASE-RELATED"/>
    <property type="match status" value="1"/>
</dbReference>
<dbReference type="EMBL" id="VUOB01000010">
    <property type="protein sequence ID" value="KAA2264930.1"/>
    <property type="molecule type" value="Genomic_DNA"/>
</dbReference>
<name>A0A5B2XPQ0_9PSEU</name>
<dbReference type="Gene3D" id="3.40.190.80">
    <property type="match status" value="1"/>
</dbReference>
<dbReference type="GO" id="GO:0046854">
    <property type="term" value="P:phosphatidylinositol phosphate biosynthetic process"/>
    <property type="evidence" value="ECO:0007669"/>
    <property type="project" value="InterPro"/>
</dbReference>
<evidence type="ECO:0000256" key="6">
    <source>
        <dbReference type="PIRSR" id="PIRSR600760-2"/>
    </source>
</evidence>
<dbReference type="InterPro" id="IPR020583">
    <property type="entry name" value="Inositol_monoP_metal-BS"/>
</dbReference>
<dbReference type="GO" id="GO:0008934">
    <property type="term" value="F:inositol monophosphate 1-phosphatase activity"/>
    <property type="evidence" value="ECO:0007669"/>
    <property type="project" value="TreeGrafter"/>
</dbReference>
<dbReference type="GO" id="GO:0007165">
    <property type="term" value="P:signal transduction"/>
    <property type="evidence" value="ECO:0007669"/>
    <property type="project" value="TreeGrafter"/>
</dbReference>
<dbReference type="PANTHER" id="PTHR20854">
    <property type="entry name" value="INOSITOL MONOPHOSPHATASE"/>
    <property type="match status" value="1"/>
</dbReference>
<evidence type="ECO:0000256" key="3">
    <source>
        <dbReference type="ARBA" id="ARBA00022723"/>
    </source>
</evidence>
<evidence type="ECO:0000256" key="5">
    <source>
        <dbReference type="ARBA" id="ARBA00022842"/>
    </source>
</evidence>
<evidence type="ECO:0000256" key="1">
    <source>
        <dbReference type="ARBA" id="ARBA00001033"/>
    </source>
</evidence>
<dbReference type="Proteomes" id="UP000323454">
    <property type="component" value="Unassembled WGS sequence"/>
</dbReference>
<feature type="binding site" evidence="6">
    <location>
        <position position="85"/>
    </location>
    <ligand>
        <name>Mg(2+)</name>
        <dbReference type="ChEBI" id="CHEBI:18420"/>
        <label>1</label>
        <note>catalytic</note>
    </ligand>
</feature>
<dbReference type="OrthoDB" id="3530320at2"/>
<evidence type="ECO:0000256" key="4">
    <source>
        <dbReference type="ARBA" id="ARBA00022801"/>
    </source>
</evidence>
<dbReference type="InterPro" id="IPR000760">
    <property type="entry name" value="Inositol_monophosphatase-like"/>
</dbReference>
<gene>
    <name evidence="7" type="ORF">F0L68_05760</name>
</gene>
<accession>A0A5B2XPQ0</accession>
<comment type="catalytic activity">
    <reaction evidence="1">
        <text>a myo-inositol phosphate + H2O = myo-inositol + phosphate</text>
        <dbReference type="Rhea" id="RHEA:24056"/>
        <dbReference type="ChEBI" id="CHEBI:15377"/>
        <dbReference type="ChEBI" id="CHEBI:17268"/>
        <dbReference type="ChEBI" id="CHEBI:43474"/>
        <dbReference type="ChEBI" id="CHEBI:84139"/>
        <dbReference type="EC" id="3.1.3.25"/>
    </reaction>
</comment>
<protein>
    <recommendedName>
        <fullName evidence="2">inositol-phosphate phosphatase</fullName>
        <ecNumber evidence="2">3.1.3.25</ecNumber>
    </recommendedName>
</protein>
<evidence type="ECO:0000313" key="7">
    <source>
        <dbReference type="EMBL" id="KAA2264930.1"/>
    </source>
</evidence>
<feature type="binding site" evidence="6">
    <location>
        <position position="104"/>
    </location>
    <ligand>
        <name>Mg(2+)</name>
        <dbReference type="ChEBI" id="CHEBI:18420"/>
        <label>1</label>
        <note>catalytic</note>
    </ligand>
</feature>
<dbReference type="InterPro" id="IPR020550">
    <property type="entry name" value="Inositol_monophosphatase_CS"/>
</dbReference>
<dbReference type="PROSITE" id="PS00630">
    <property type="entry name" value="IMP_2"/>
    <property type="match status" value="1"/>
</dbReference>
<comment type="cofactor">
    <cofactor evidence="6">
        <name>Mg(2+)</name>
        <dbReference type="ChEBI" id="CHEBI:18420"/>
    </cofactor>
</comment>
<keyword evidence="8" id="KW-1185">Reference proteome</keyword>
<comment type="caution">
    <text evidence="7">The sequence shown here is derived from an EMBL/GenBank/DDBJ whole genome shotgun (WGS) entry which is preliminary data.</text>
</comment>
<keyword evidence="5 6" id="KW-0460">Magnesium</keyword>
<dbReference type="AlphaFoldDB" id="A0A5B2XPQ0"/>
<feature type="binding site" evidence="6">
    <location>
        <position position="221"/>
    </location>
    <ligand>
        <name>Mg(2+)</name>
        <dbReference type="ChEBI" id="CHEBI:18420"/>
        <label>1</label>
        <note>catalytic</note>
    </ligand>
</feature>
<dbReference type="PROSITE" id="PS00629">
    <property type="entry name" value="IMP_1"/>
    <property type="match status" value="1"/>
</dbReference>
<reference evidence="7 8" key="1">
    <citation type="submission" date="2019-09" db="EMBL/GenBank/DDBJ databases">
        <title>Goodfellowia gen. nov., a new genus of the Pseudonocardineae related to Actinoalloteichus, containing Goodfellowia coeruleoviolacea gen. nov., comb. nov. gen. nov., comb. nov.</title>
        <authorList>
            <person name="Labeda D."/>
        </authorList>
    </citation>
    <scope>NUCLEOTIDE SEQUENCE [LARGE SCALE GENOMIC DNA]</scope>
    <source>
        <strain evidence="7 8">AN110305</strain>
    </source>
</reference>
<organism evidence="7 8">
    <name type="scientific">Solihabitans fulvus</name>
    <dbReference type="NCBI Taxonomy" id="1892852"/>
    <lineage>
        <taxon>Bacteria</taxon>
        <taxon>Bacillati</taxon>
        <taxon>Actinomycetota</taxon>
        <taxon>Actinomycetes</taxon>
        <taxon>Pseudonocardiales</taxon>
        <taxon>Pseudonocardiaceae</taxon>
        <taxon>Solihabitans</taxon>
    </lineage>
</organism>
<dbReference type="SUPFAM" id="SSF56655">
    <property type="entry name" value="Carbohydrate phosphatase"/>
    <property type="match status" value="1"/>
</dbReference>
<dbReference type="PRINTS" id="PR00377">
    <property type="entry name" value="IMPHPHTASES"/>
</dbReference>
<keyword evidence="4" id="KW-0378">Hydrolase</keyword>
<evidence type="ECO:0000256" key="2">
    <source>
        <dbReference type="ARBA" id="ARBA00013106"/>
    </source>
</evidence>
<dbReference type="GO" id="GO:0046872">
    <property type="term" value="F:metal ion binding"/>
    <property type="evidence" value="ECO:0007669"/>
    <property type="project" value="UniProtKB-KW"/>
</dbReference>
<keyword evidence="3 6" id="KW-0479">Metal-binding</keyword>
<sequence length="274" mass="28367">MVDPARINWPVPEPELPEGVHLALVEAAQAAATAYRAARHSHGRADLGATVADGADGTPTMRVDALVEDAIAESAHRNGVNLLSEEAGFLDHGSAVTLVVDPLDGSSNAASGVPLSCFSGVVTTDGVASEALTVWLDTGRAWWAEAGRPTPYRTSGRTTLDGASVNLHRPKAGSMDGWHRLMGRIGRLRVLGTTCLEAALVAEGSIDAFADPGSDAHRLVDLAAALVMLPSAGGVVLDVHGRPLTFDPDLTRRWSGVVAATPQLGEDLVAAILG</sequence>
<proteinExistence type="predicted"/>
<evidence type="ECO:0000313" key="8">
    <source>
        <dbReference type="Proteomes" id="UP000323454"/>
    </source>
</evidence>
<dbReference type="EC" id="3.1.3.25" evidence="2"/>
<reference evidence="7 8" key="2">
    <citation type="submission" date="2019-09" db="EMBL/GenBank/DDBJ databases">
        <authorList>
            <person name="Jin C."/>
        </authorList>
    </citation>
    <scope>NUCLEOTIDE SEQUENCE [LARGE SCALE GENOMIC DNA]</scope>
    <source>
        <strain evidence="7 8">AN110305</strain>
    </source>
</reference>
<feature type="binding site" evidence="6">
    <location>
        <position position="103"/>
    </location>
    <ligand>
        <name>Mg(2+)</name>
        <dbReference type="ChEBI" id="CHEBI:18420"/>
        <label>1</label>
        <note>catalytic</note>
    </ligand>
</feature>
<dbReference type="Gene3D" id="3.30.540.10">
    <property type="entry name" value="Fructose-1,6-Bisphosphatase, subunit A, domain 1"/>
    <property type="match status" value="1"/>
</dbReference>
<feature type="binding site" evidence="6">
    <location>
        <position position="101"/>
    </location>
    <ligand>
        <name>Mg(2+)</name>
        <dbReference type="ChEBI" id="CHEBI:18420"/>
        <label>1</label>
        <note>catalytic</note>
    </ligand>
</feature>
<dbReference type="GO" id="GO:0006020">
    <property type="term" value="P:inositol metabolic process"/>
    <property type="evidence" value="ECO:0007669"/>
    <property type="project" value="TreeGrafter"/>
</dbReference>
<dbReference type="Pfam" id="PF00459">
    <property type="entry name" value="Inositol_P"/>
    <property type="match status" value="1"/>
</dbReference>